<dbReference type="Proteomes" id="UP000799766">
    <property type="component" value="Unassembled WGS sequence"/>
</dbReference>
<reference evidence="2" key="1">
    <citation type="journal article" date="2020" name="Stud. Mycol.">
        <title>101 Dothideomycetes genomes: a test case for predicting lifestyles and emergence of pathogens.</title>
        <authorList>
            <person name="Haridas S."/>
            <person name="Albert R."/>
            <person name="Binder M."/>
            <person name="Bloem J."/>
            <person name="Labutti K."/>
            <person name="Salamov A."/>
            <person name="Andreopoulos B."/>
            <person name="Baker S."/>
            <person name="Barry K."/>
            <person name="Bills G."/>
            <person name="Bluhm B."/>
            <person name="Cannon C."/>
            <person name="Castanera R."/>
            <person name="Culley D."/>
            <person name="Daum C."/>
            <person name="Ezra D."/>
            <person name="Gonzalez J."/>
            <person name="Henrissat B."/>
            <person name="Kuo A."/>
            <person name="Liang C."/>
            <person name="Lipzen A."/>
            <person name="Lutzoni F."/>
            <person name="Magnuson J."/>
            <person name="Mondo S."/>
            <person name="Nolan M."/>
            <person name="Ohm R."/>
            <person name="Pangilinan J."/>
            <person name="Park H.-J."/>
            <person name="Ramirez L."/>
            <person name="Alfaro M."/>
            <person name="Sun H."/>
            <person name="Tritt A."/>
            <person name="Yoshinaga Y."/>
            <person name="Zwiers L.-H."/>
            <person name="Turgeon B."/>
            <person name="Goodwin S."/>
            <person name="Spatafora J."/>
            <person name="Crous P."/>
            <person name="Grigoriev I."/>
        </authorList>
    </citation>
    <scope>NUCLEOTIDE SEQUENCE</scope>
    <source>
        <strain evidence="2">ATCC 16933</strain>
    </source>
</reference>
<accession>A0A6A6P0U7</accession>
<organism evidence="2 3">
    <name type="scientific">Lineolata rhizophorae</name>
    <dbReference type="NCBI Taxonomy" id="578093"/>
    <lineage>
        <taxon>Eukaryota</taxon>
        <taxon>Fungi</taxon>
        <taxon>Dikarya</taxon>
        <taxon>Ascomycota</taxon>
        <taxon>Pezizomycotina</taxon>
        <taxon>Dothideomycetes</taxon>
        <taxon>Dothideomycetes incertae sedis</taxon>
        <taxon>Lineolatales</taxon>
        <taxon>Lineolataceae</taxon>
        <taxon>Lineolata</taxon>
    </lineage>
</organism>
<feature type="region of interest" description="Disordered" evidence="1">
    <location>
        <begin position="1"/>
        <end position="33"/>
    </location>
</feature>
<evidence type="ECO:0000256" key="1">
    <source>
        <dbReference type="SAM" id="MobiDB-lite"/>
    </source>
</evidence>
<evidence type="ECO:0000313" key="2">
    <source>
        <dbReference type="EMBL" id="KAF2457625.1"/>
    </source>
</evidence>
<dbReference type="EMBL" id="MU001680">
    <property type="protein sequence ID" value="KAF2457625.1"/>
    <property type="molecule type" value="Genomic_DNA"/>
</dbReference>
<sequence>MRSRRAAKRGTVLDLRQPPSPPPPALRRSLHDSHPRPHLTRLPFIPVALCSRCLSSLLCCLDLPLFARRAVAVYSTAQCCSTLPPRCPNKSHGTGSDIFNPLSVTQPKPSPRAVKFLLLRLLVLPLDRQRFHFCQSNPFQKPPLFLSAFRTLC</sequence>
<name>A0A6A6P0U7_9PEZI</name>
<gene>
    <name evidence="2" type="ORF">BDY21DRAFT_344373</name>
</gene>
<keyword evidence="3" id="KW-1185">Reference proteome</keyword>
<dbReference type="AlphaFoldDB" id="A0A6A6P0U7"/>
<evidence type="ECO:0000313" key="3">
    <source>
        <dbReference type="Proteomes" id="UP000799766"/>
    </source>
</evidence>
<proteinExistence type="predicted"/>
<protein>
    <submittedName>
        <fullName evidence="2">Uncharacterized protein</fullName>
    </submittedName>
</protein>